<dbReference type="RefSeq" id="WP_154519188.1">
    <property type="nucleotide sequence ID" value="NZ_VUMT01000009.1"/>
</dbReference>
<dbReference type="GO" id="GO:0016020">
    <property type="term" value="C:membrane"/>
    <property type="evidence" value="ECO:0007669"/>
    <property type="project" value="UniProtKB-SubCell"/>
</dbReference>
<feature type="transmembrane region" description="Helical" evidence="1">
    <location>
        <begin position="187"/>
        <end position="206"/>
    </location>
</feature>
<dbReference type="InterPro" id="IPR036938">
    <property type="entry name" value="PAP2/HPO_sf"/>
</dbReference>
<feature type="transmembrane region" description="Helical" evidence="1">
    <location>
        <begin position="90"/>
        <end position="108"/>
    </location>
</feature>
<evidence type="ECO:0000259" key="2">
    <source>
        <dbReference type="Pfam" id="PF14378"/>
    </source>
</evidence>
<dbReference type="EMBL" id="VUMT01000009">
    <property type="protein sequence ID" value="MSS63785.1"/>
    <property type="molecule type" value="Genomic_DNA"/>
</dbReference>
<evidence type="ECO:0000313" key="3">
    <source>
        <dbReference type="EMBL" id="MSS63785.1"/>
    </source>
</evidence>
<keyword evidence="1" id="KW-0472">Membrane</keyword>
<feature type="transmembrane region" description="Helical" evidence="1">
    <location>
        <begin position="139"/>
        <end position="155"/>
    </location>
</feature>
<keyword evidence="1" id="KW-0812">Transmembrane</keyword>
<sequence>MYKEIREKINRVIPAYTIIPLLCCFGVNCLIYYGVRILAAGKKHYDFTTAFDRAVPVIPEFVILYLGCYIFWVVNYILIARQGKEYCMRFVFADIMSRLICGVFYLFLPTTNIRPELLGNDVWTVILKAVYATDAADNLFPSIHCLVSWFCYIGIRGRKEIPKWYRGFSCIFAILVFISTQVTKQHYIIDVIGGIIIAELTFYIAFRANWYRPLEKVFDRISYTILGKNA</sequence>
<feature type="transmembrane region" description="Helical" evidence="1">
    <location>
        <begin position="12"/>
        <end position="35"/>
    </location>
</feature>
<comment type="caution">
    <text evidence="3">The sequence shown here is derived from an EMBL/GenBank/DDBJ whole genome shotgun (WGS) entry which is preliminary data.</text>
</comment>
<dbReference type="Proteomes" id="UP000482209">
    <property type="component" value="Unassembled WGS sequence"/>
</dbReference>
<gene>
    <name evidence="3" type="ORF">FYJ58_07825</name>
</gene>
<reference evidence="3 4" key="1">
    <citation type="submission" date="2019-08" db="EMBL/GenBank/DDBJ databases">
        <title>In-depth cultivation of the pig gut microbiome towards novel bacterial diversity and tailored functional studies.</title>
        <authorList>
            <person name="Wylensek D."/>
            <person name="Hitch T.C.A."/>
            <person name="Clavel T."/>
        </authorList>
    </citation>
    <scope>NUCLEOTIDE SEQUENCE [LARGE SCALE GENOMIC DNA]</scope>
    <source>
        <strain evidence="3 4">WCA-693-APC-MOT-I</strain>
    </source>
</reference>
<protein>
    <submittedName>
        <fullName evidence="3">Phosphatase PAP2 family protein</fullName>
    </submittedName>
</protein>
<accession>A0A6L5XYA4</accession>
<dbReference type="SUPFAM" id="SSF48317">
    <property type="entry name" value="Acid phosphatase/Vanadium-dependent haloperoxidase"/>
    <property type="match status" value="1"/>
</dbReference>
<dbReference type="Gene3D" id="1.20.144.10">
    <property type="entry name" value="Phosphatidic acid phosphatase type 2/haloperoxidase"/>
    <property type="match status" value="1"/>
</dbReference>
<feature type="domain" description="Inositolphosphotransferase Aur1/Ipt1" evidence="2">
    <location>
        <begin position="135"/>
        <end position="203"/>
    </location>
</feature>
<dbReference type="Pfam" id="PF14378">
    <property type="entry name" value="PAP2_3"/>
    <property type="match status" value="1"/>
</dbReference>
<organism evidence="3 4">
    <name type="scientific">Velocimicrobium porci</name>
    <dbReference type="NCBI Taxonomy" id="2606634"/>
    <lineage>
        <taxon>Bacteria</taxon>
        <taxon>Bacillati</taxon>
        <taxon>Bacillota</taxon>
        <taxon>Clostridia</taxon>
        <taxon>Lachnospirales</taxon>
        <taxon>Lachnospiraceae</taxon>
        <taxon>Velocimicrobium</taxon>
    </lineage>
</organism>
<evidence type="ECO:0000313" key="4">
    <source>
        <dbReference type="Proteomes" id="UP000482209"/>
    </source>
</evidence>
<proteinExistence type="predicted"/>
<name>A0A6L5XYA4_9FIRM</name>
<evidence type="ECO:0000256" key="1">
    <source>
        <dbReference type="SAM" id="Phobius"/>
    </source>
</evidence>
<keyword evidence="4" id="KW-1185">Reference proteome</keyword>
<dbReference type="AlphaFoldDB" id="A0A6L5XYA4"/>
<feature type="transmembrane region" description="Helical" evidence="1">
    <location>
        <begin position="164"/>
        <end position="181"/>
    </location>
</feature>
<keyword evidence="1" id="KW-1133">Transmembrane helix</keyword>
<feature type="transmembrane region" description="Helical" evidence="1">
    <location>
        <begin position="55"/>
        <end position="78"/>
    </location>
</feature>
<dbReference type="InterPro" id="IPR026841">
    <property type="entry name" value="Aur1/Ipt1"/>
</dbReference>